<keyword evidence="3" id="KW-1185">Reference proteome</keyword>
<feature type="signal peptide" evidence="1">
    <location>
        <begin position="1"/>
        <end position="26"/>
    </location>
</feature>
<name>A0A7W7YHF8_9BACT</name>
<dbReference type="AlphaFoldDB" id="A0A7W7YHF8"/>
<evidence type="ECO:0000256" key="1">
    <source>
        <dbReference type="SAM" id="SignalP"/>
    </source>
</evidence>
<protein>
    <submittedName>
        <fullName evidence="2">Uncharacterized protein</fullName>
    </submittedName>
</protein>
<organism evidence="2 3">
    <name type="scientific">Prosthecobacter dejongeii</name>
    <dbReference type="NCBI Taxonomy" id="48465"/>
    <lineage>
        <taxon>Bacteria</taxon>
        <taxon>Pseudomonadati</taxon>
        <taxon>Verrucomicrobiota</taxon>
        <taxon>Verrucomicrobiia</taxon>
        <taxon>Verrucomicrobiales</taxon>
        <taxon>Verrucomicrobiaceae</taxon>
        <taxon>Prosthecobacter</taxon>
    </lineage>
</organism>
<reference evidence="2 3" key="1">
    <citation type="submission" date="2020-08" db="EMBL/GenBank/DDBJ databases">
        <title>Genomic Encyclopedia of Type Strains, Phase IV (KMG-IV): sequencing the most valuable type-strain genomes for metagenomic binning, comparative biology and taxonomic classification.</title>
        <authorList>
            <person name="Goeker M."/>
        </authorList>
    </citation>
    <scope>NUCLEOTIDE SEQUENCE [LARGE SCALE GENOMIC DNA]</scope>
    <source>
        <strain evidence="2 3">DSM 12251</strain>
    </source>
</reference>
<evidence type="ECO:0000313" key="3">
    <source>
        <dbReference type="Proteomes" id="UP000534294"/>
    </source>
</evidence>
<dbReference type="Proteomes" id="UP000534294">
    <property type="component" value="Unassembled WGS sequence"/>
</dbReference>
<evidence type="ECO:0000313" key="2">
    <source>
        <dbReference type="EMBL" id="MBB5036256.1"/>
    </source>
</evidence>
<dbReference type="EMBL" id="JACHIF010000001">
    <property type="protein sequence ID" value="MBB5036256.1"/>
    <property type="molecule type" value="Genomic_DNA"/>
</dbReference>
<accession>A0A7W7YHF8</accession>
<comment type="caution">
    <text evidence="2">The sequence shown here is derived from an EMBL/GenBank/DDBJ whole genome shotgun (WGS) entry which is preliminary data.</text>
</comment>
<proteinExistence type="predicted"/>
<gene>
    <name evidence="2" type="ORF">HNQ64_000490</name>
</gene>
<feature type="chain" id="PRO_5031196510" evidence="1">
    <location>
        <begin position="27"/>
        <end position="237"/>
    </location>
</feature>
<keyword evidence="1" id="KW-0732">Signal</keyword>
<dbReference type="RefSeq" id="WP_184204874.1">
    <property type="nucleotide sequence ID" value="NZ_JACHIF010000001.1"/>
</dbReference>
<sequence length="237" mass="24433">MSSTTRFIPFLCAALLWLAGAAAAPAQWLVYELRFTPEAESVNFSFYTGGYVVVPAGGGEATIVLTTEEGGRFYAVAESSGKYFVAANASVRKAVFAAAAFTGTSQAFYTASGVMNRSLLLGGSAGSQSWRVAESLTGRLMSADDESVTGPAADGSFGVVGSALITGTLREDLTANVSSTFGSQNVATAYIIELLEKYGYTPDDGSLPAPTISSSEAAVIDASLFPVETHGQAPAND</sequence>